<proteinExistence type="inferred from homology"/>
<dbReference type="Gene3D" id="3.40.140.10">
    <property type="entry name" value="Cytidine Deaminase, domain 2"/>
    <property type="match status" value="1"/>
</dbReference>
<evidence type="ECO:0000256" key="2">
    <source>
        <dbReference type="ARBA" id="ARBA00023150"/>
    </source>
</evidence>
<dbReference type="GO" id="GO:0006777">
    <property type="term" value="P:Mo-molybdopterin cofactor biosynthetic process"/>
    <property type="evidence" value="ECO:0007669"/>
    <property type="project" value="UniProtKB-UniRule"/>
</dbReference>
<dbReference type="RefSeq" id="WP_134452798.1">
    <property type="nucleotide sequence ID" value="NZ_SOFL01000012.1"/>
</dbReference>
<dbReference type="GO" id="GO:0016783">
    <property type="term" value="F:sulfurtransferase activity"/>
    <property type="evidence" value="ECO:0007669"/>
    <property type="project" value="InterPro"/>
</dbReference>
<gene>
    <name evidence="3 4" type="primary">fdhD</name>
    <name evidence="4" type="ORF">E3O42_04840</name>
</gene>
<protein>
    <recommendedName>
        <fullName evidence="3">Sulfur carrier protein FdhD</fullName>
    </recommendedName>
</protein>
<dbReference type="Gene3D" id="3.10.20.10">
    <property type="match status" value="1"/>
</dbReference>
<evidence type="ECO:0000313" key="5">
    <source>
        <dbReference type="Proteomes" id="UP000297907"/>
    </source>
</evidence>
<dbReference type="AlphaFoldDB" id="A0A4R8W8N8"/>
<name>A0A4R8W8N8_9MICO</name>
<organism evidence="4 5">
    <name type="scientific">Cryobacterium adonitolivorans</name>
    <dbReference type="NCBI Taxonomy" id="1259189"/>
    <lineage>
        <taxon>Bacteria</taxon>
        <taxon>Bacillati</taxon>
        <taxon>Actinomycetota</taxon>
        <taxon>Actinomycetes</taxon>
        <taxon>Micrococcales</taxon>
        <taxon>Microbacteriaceae</taxon>
        <taxon>Cryobacterium</taxon>
    </lineage>
</organism>
<comment type="caution">
    <text evidence="3">Lacks conserved residue(s) required for the propagation of feature annotation.</text>
</comment>
<dbReference type="Pfam" id="PF02634">
    <property type="entry name" value="FdhD-NarQ"/>
    <property type="match status" value="1"/>
</dbReference>
<evidence type="ECO:0000256" key="1">
    <source>
        <dbReference type="ARBA" id="ARBA00022490"/>
    </source>
</evidence>
<evidence type="ECO:0000256" key="3">
    <source>
        <dbReference type="HAMAP-Rule" id="MF_00187"/>
    </source>
</evidence>
<keyword evidence="5" id="KW-1185">Reference proteome</keyword>
<dbReference type="InterPro" id="IPR016193">
    <property type="entry name" value="Cytidine_deaminase-like"/>
</dbReference>
<dbReference type="PANTHER" id="PTHR30592:SF1">
    <property type="entry name" value="SULFUR CARRIER PROTEIN FDHD"/>
    <property type="match status" value="1"/>
</dbReference>
<dbReference type="NCBIfam" id="NF001943">
    <property type="entry name" value="PRK00724.1-2"/>
    <property type="match status" value="1"/>
</dbReference>
<comment type="function">
    <text evidence="3">Required for formate dehydrogenase (FDH) activity. Acts as a sulfur carrier protein that transfers sulfur from IscS to the molybdenum cofactor prior to its insertion into FDH.</text>
</comment>
<dbReference type="PANTHER" id="PTHR30592">
    <property type="entry name" value="FORMATE DEHYDROGENASE"/>
    <property type="match status" value="1"/>
</dbReference>
<dbReference type="Proteomes" id="UP000297907">
    <property type="component" value="Unassembled WGS sequence"/>
</dbReference>
<dbReference type="PIRSF" id="PIRSF015626">
    <property type="entry name" value="FdhD"/>
    <property type="match status" value="1"/>
</dbReference>
<evidence type="ECO:0000313" key="4">
    <source>
        <dbReference type="EMBL" id="TFC04825.1"/>
    </source>
</evidence>
<dbReference type="EMBL" id="SOFL01000012">
    <property type="protein sequence ID" value="TFC04825.1"/>
    <property type="molecule type" value="Genomic_DNA"/>
</dbReference>
<keyword evidence="2 3" id="KW-0501">Molybdenum cofactor biosynthesis</keyword>
<accession>A0A4R8W8N8</accession>
<comment type="caution">
    <text evidence="4">The sequence shown here is derived from an EMBL/GenBank/DDBJ whole genome shotgun (WGS) entry which is preliminary data.</text>
</comment>
<keyword evidence="4" id="KW-0808">Transferase</keyword>
<keyword evidence="1 3" id="KW-0963">Cytoplasm</keyword>
<sequence length="282" mass="30081">MSRVTARRKITRLTVGQPPIRREDVLAVEEPLEMRVNGRSLAVTMRTPGHDVDLAAGFLVSEGIITEAEHLATARYCAGATAEGVNTYNVLDLRLAPGVAAPTPSMERNFLTTSSCGLCGKESIDAVRTKSTWDVRADAVRVDAEMLTTLPERLRDAQAVFEKTGGLHAAALFDGSTGEMLVLREDVGRHNAVDKVIGWAVKENLLPLRGTVLMVSSRASFELAQKALMAGIPVLAAVSAPSSLSAEFAHEVGLTLVGFLRGDSMVIYAGEDRIVQSALAAV</sequence>
<dbReference type="SUPFAM" id="SSF53927">
    <property type="entry name" value="Cytidine deaminase-like"/>
    <property type="match status" value="1"/>
</dbReference>
<dbReference type="GO" id="GO:0005737">
    <property type="term" value="C:cytoplasm"/>
    <property type="evidence" value="ECO:0007669"/>
    <property type="project" value="UniProtKB-SubCell"/>
</dbReference>
<feature type="active site" description="Cysteine persulfide intermediate" evidence="3">
    <location>
        <position position="116"/>
    </location>
</feature>
<comment type="similarity">
    <text evidence="3">Belongs to the FdhD family.</text>
</comment>
<dbReference type="OrthoDB" id="3197277at2"/>
<dbReference type="GO" id="GO:0097163">
    <property type="term" value="F:sulfur carrier activity"/>
    <property type="evidence" value="ECO:0007669"/>
    <property type="project" value="UniProtKB-UniRule"/>
</dbReference>
<dbReference type="InterPro" id="IPR003786">
    <property type="entry name" value="FdhD"/>
</dbReference>
<reference evidence="4 5" key="1">
    <citation type="submission" date="2019-03" db="EMBL/GenBank/DDBJ databases">
        <title>Genomics of glacier-inhabiting Cryobacterium strains.</title>
        <authorList>
            <person name="Liu Q."/>
            <person name="Xin Y.-H."/>
        </authorList>
    </citation>
    <scope>NUCLEOTIDE SEQUENCE [LARGE SCALE GENOMIC DNA]</scope>
    <source>
        <strain evidence="4 5">RHLS22-1</strain>
    </source>
</reference>
<comment type="subcellular location">
    <subcellularLocation>
        <location evidence="3">Cytoplasm</location>
    </subcellularLocation>
</comment>
<dbReference type="HAMAP" id="MF_00187">
    <property type="entry name" value="FdhD"/>
    <property type="match status" value="1"/>
</dbReference>
<dbReference type="NCBIfam" id="TIGR00129">
    <property type="entry name" value="fdhD_narQ"/>
    <property type="match status" value="1"/>
</dbReference>